<feature type="signal peptide" evidence="1">
    <location>
        <begin position="1"/>
        <end position="19"/>
    </location>
</feature>
<evidence type="ECO:0000313" key="2">
    <source>
        <dbReference type="EMBL" id="PXX23585.1"/>
    </source>
</evidence>
<dbReference type="AlphaFoldDB" id="A0A318HYD3"/>
<name>A0A318HYD3_9BACT</name>
<sequence>MKRNLILGIALAFCMFAMAQERVTIKAGTIVPLKSLSEVRGASAKVGQSVDFEVSRNVMDGDNVVIPAGSIAKGKVYEARRSSWWGTKGKLGIKLSHVTLPNGTDVYFTSSDIHIVGKNRTPLTVVLACCAAWPCMFICGSKAVMPTGYEYDARVANDTSVSVQ</sequence>
<organism evidence="2 3">
    <name type="scientific">Hoylesella shahii DSM 15611 = JCM 12083</name>
    <dbReference type="NCBI Taxonomy" id="1122991"/>
    <lineage>
        <taxon>Bacteria</taxon>
        <taxon>Pseudomonadati</taxon>
        <taxon>Bacteroidota</taxon>
        <taxon>Bacteroidia</taxon>
        <taxon>Bacteroidales</taxon>
        <taxon>Prevotellaceae</taxon>
        <taxon>Hoylesella</taxon>
    </lineage>
</organism>
<evidence type="ECO:0000313" key="3">
    <source>
        <dbReference type="Proteomes" id="UP000248314"/>
    </source>
</evidence>
<keyword evidence="3" id="KW-1185">Reference proteome</keyword>
<keyword evidence="1" id="KW-0732">Signal</keyword>
<protein>
    <submittedName>
        <fullName evidence="2">Uncharacterized protein</fullName>
    </submittedName>
</protein>
<reference evidence="2 3" key="1">
    <citation type="submission" date="2018-05" db="EMBL/GenBank/DDBJ databases">
        <title>Genomic Encyclopedia of Type Strains, Phase I: the one thousand microbial genomes (KMG-I) project.</title>
        <authorList>
            <person name="Kyrpides N."/>
        </authorList>
    </citation>
    <scope>NUCLEOTIDE SEQUENCE [LARGE SCALE GENOMIC DNA]</scope>
    <source>
        <strain evidence="2 3">DSM 15611</strain>
    </source>
</reference>
<dbReference type="EMBL" id="QJJX01000005">
    <property type="protein sequence ID" value="PXX23585.1"/>
    <property type="molecule type" value="Genomic_DNA"/>
</dbReference>
<gene>
    <name evidence="2" type="ORF">EJ73_00574</name>
</gene>
<proteinExistence type="predicted"/>
<dbReference type="Proteomes" id="UP000248314">
    <property type="component" value="Unassembled WGS sequence"/>
</dbReference>
<dbReference type="STRING" id="1122991.GCA_000613445_01361"/>
<evidence type="ECO:0000256" key="1">
    <source>
        <dbReference type="SAM" id="SignalP"/>
    </source>
</evidence>
<accession>A0A318HYD3</accession>
<feature type="chain" id="PRO_5016390023" evidence="1">
    <location>
        <begin position="20"/>
        <end position="164"/>
    </location>
</feature>
<comment type="caution">
    <text evidence="2">The sequence shown here is derived from an EMBL/GenBank/DDBJ whole genome shotgun (WGS) entry which is preliminary data.</text>
</comment>
<dbReference type="InterPro" id="IPR042217">
    <property type="entry name" value="T4SS_VirB10/TrbI"/>
</dbReference>
<dbReference type="Gene3D" id="2.40.128.260">
    <property type="entry name" value="Type IV secretion system, VirB10/TraB/TrbI"/>
    <property type="match status" value="1"/>
</dbReference>